<dbReference type="Proteomes" id="UP000014500">
    <property type="component" value="Unassembled WGS sequence"/>
</dbReference>
<keyword evidence="3" id="KW-1185">Reference proteome</keyword>
<reference evidence="3" key="1">
    <citation type="submission" date="2011-05" db="EMBL/GenBank/DDBJ databases">
        <authorList>
            <person name="Richards S.R."/>
            <person name="Qu J."/>
            <person name="Jiang H."/>
            <person name="Jhangiani S.N."/>
            <person name="Agravi P."/>
            <person name="Goodspeed R."/>
            <person name="Gross S."/>
            <person name="Mandapat C."/>
            <person name="Jackson L."/>
            <person name="Mathew T."/>
            <person name="Pu L."/>
            <person name="Thornton R."/>
            <person name="Saada N."/>
            <person name="Wilczek-Boney K.B."/>
            <person name="Lee S."/>
            <person name="Kovar C."/>
            <person name="Wu Y."/>
            <person name="Scherer S.E."/>
            <person name="Worley K.C."/>
            <person name="Muzny D.M."/>
            <person name="Gibbs R."/>
        </authorList>
    </citation>
    <scope>NUCLEOTIDE SEQUENCE</scope>
    <source>
        <strain evidence="3">Brora</strain>
    </source>
</reference>
<dbReference type="EMBL" id="JH431338">
    <property type="status" value="NOT_ANNOTATED_CDS"/>
    <property type="molecule type" value="Genomic_DNA"/>
</dbReference>
<keyword evidence="1" id="KW-0732">Signal</keyword>
<evidence type="ECO:0000256" key="1">
    <source>
        <dbReference type="SAM" id="SignalP"/>
    </source>
</evidence>
<dbReference type="EnsemblMetazoa" id="SMAR013987-RA">
    <property type="protein sequence ID" value="SMAR013987-PA"/>
    <property type="gene ID" value="SMAR013987"/>
</dbReference>
<organism evidence="2 3">
    <name type="scientific">Strigamia maritima</name>
    <name type="common">European centipede</name>
    <name type="synonym">Geophilus maritimus</name>
    <dbReference type="NCBI Taxonomy" id="126957"/>
    <lineage>
        <taxon>Eukaryota</taxon>
        <taxon>Metazoa</taxon>
        <taxon>Ecdysozoa</taxon>
        <taxon>Arthropoda</taxon>
        <taxon>Myriapoda</taxon>
        <taxon>Chilopoda</taxon>
        <taxon>Pleurostigmophora</taxon>
        <taxon>Geophilomorpha</taxon>
        <taxon>Linotaeniidae</taxon>
        <taxon>Strigamia</taxon>
    </lineage>
</organism>
<evidence type="ECO:0008006" key="4">
    <source>
        <dbReference type="Google" id="ProtNLM"/>
    </source>
</evidence>
<evidence type="ECO:0000313" key="2">
    <source>
        <dbReference type="EnsemblMetazoa" id="SMAR013987-PA"/>
    </source>
</evidence>
<feature type="signal peptide" evidence="1">
    <location>
        <begin position="1"/>
        <end position="26"/>
    </location>
</feature>
<proteinExistence type="predicted"/>
<accession>T1JJF7</accession>
<sequence length="75" mass="9023">MCRQISSKWSIRQTLLFLLFPRELLCKSLSSKYCKKPGENIFIFILIQLDHQTYRKDRRDDFPVFRTMYFGGLIA</sequence>
<dbReference type="AlphaFoldDB" id="T1JJF7"/>
<feature type="chain" id="PRO_5004579711" description="Secreted protein" evidence="1">
    <location>
        <begin position="27"/>
        <end position="75"/>
    </location>
</feature>
<protein>
    <recommendedName>
        <fullName evidence="4">Secreted protein</fullName>
    </recommendedName>
</protein>
<name>T1JJF7_STRMM</name>
<reference evidence="2" key="2">
    <citation type="submission" date="2015-02" db="UniProtKB">
        <authorList>
            <consortium name="EnsemblMetazoa"/>
        </authorList>
    </citation>
    <scope>IDENTIFICATION</scope>
</reference>
<dbReference type="HOGENOM" id="CLU_2674222_0_0_1"/>
<evidence type="ECO:0000313" key="3">
    <source>
        <dbReference type="Proteomes" id="UP000014500"/>
    </source>
</evidence>